<dbReference type="CDD" id="cd00118">
    <property type="entry name" value="LysM"/>
    <property type="match status" value="1"/>
</dbReference>
<feature type="region of interest" description="Disordered" evidence="2">
    <location>
        <begin position="1"/>
        <end position="20"/>
    </location>
</feature>
<comment type="caution">
    <text evidence="6">The sequence shown here is derived from an EMBL/GenBank/DDBJ whole genome shotgun (WGS) entry which is preliminary data.</text>
</comment>
<dbReference type="Gene3D" id="2.70.70.10">
    <property type="entry name" value="Glucose Permease (Domain IIA)"/>
    <property type="match status" value="1"/>
</dbReference>
<dbReference type="GO" id="GO:0004222">
    <property type="term" value="F:metalloendopeptidase activity"/>
    <property type="evidence" value="ECO:0007669"/>
    <property type="project" value="TreeGrafter"/>
</dbReference>
<dbReference type="InterPro" id="IPR050570">
    <property type="entry name" value="Cell_wall_metabolism_enzyme"/>
</dbReference>
<feature type="transmembrane region" description="Helical" evidence="3">
    <location>
        <begin position="40"/>
        <end position="63"/>
    </location>
</feature>
<evidence type="ECO:0000256" key="1">
    <source>
        <dbReference type="ARBA" id="ARBA00022729"/>
    </source>
</evidence>
<dbReference type="PROSITE" id="PS51109">
    <property type="entry name" value="G5"/>
    <property type="match status" value="1"/>
</dbReference>
<dbReference type="InterPro" id="IPR011098">
    <property type="entry name" value="G5_dom"/>
</dbReference>
<keyword evidence="3" id="KW-1133">Transmembrane helix</keyword>
<dbReference type="PANTHER" id="PTHR21666">
    <property type="entry name" value="PEPTIDASE-RELATED"/>
    <property type="match status" value="1"/>
</dbReference>
<evidence type="ECO:0000313" key="6">
    <source>
        <dbReference type="EMBL" id="NBI29209.1"/>
    </source>
</evidence>
<dbReference type="InterPro" id="IPR018392">
    <property type="entry name" value="LysM"/>
</dbReference>
<gene>
    <name evidence="6" type="ORF">ERL59_09580</name>
</gene>
<keyword evidence="3" id="KW-0812">Transmembrane</keyword>
<evidence type="ECO:0000313" key="7">
    <source>
        <dbReference type="Proteomes" id="UP000448943"/>
    </source>
</evidence>
<evidence type="ECO:0000259" key="4">
    <source>
        <dbReference type="PROSITE" id="PS51109"/>
    </source>
</evidence>
<dbReference type="InterPro" id="IPR011055">
    <property type="entry name" value="Dup_hybrid_motif"/>
</dbReference>
<name>A0A6N9Q323_9BACL</name>
<protein>
    <submittedName>
        <fullName evidence="6">M23 family metallopeptidase</fullName>
    </submittedName>
</protein>
<reference evidence="6 7" key="1">
    <citation type="submission" date="2019-01" db="EMBL/GenBank/DDBJ databases">
        <title>Chengkuizengella sp. nov., isolated from deep-sea sediment of East Pacific Ocean.</title>
        <authorList>
            <person name="Yang J."/>
            <person name="Lai Q."/>
            <person name="Shao Z."/>
        </authorList>
    </citation>
    <scope>NUCLEOTIDE SEQUENCE [LARGE SCALE GENOMIC DNA]</scope>
    <source>
        <strain evidence="6 7">YPA3-1-1</strain>
    </source>
</reference>
<dbReference type="Pfam" id="PF01551">
    <property type="entry name" value="Peptidase_M23"/>
    <property type="match status" value="1"/>
</dbReference>
<dbReference type="CDD" id="cd12797">
    <property type="entry name" value="M23_peptidase"/>
    <property type="match status" value="1"/>
</dbReference>
<dbReference type="SUPFAM" id="SSF51261">
    <property type="entry name" value="Duplicated hybrid motif"/>
    <property type="match status" value="1"/>
</dbReference>
<proteinExistence type="predicted"/>
<dbReference type="Pfam" id="PF07501">
    <property type="entry name" value="G5"/>
    <property type="match status" value="1"/>
</dbReference>
<evidence type="ECO:0000256" key="3">
    <source>
        <dbReference type="SAM" id="Phobius"/>
    </source>
</evidence>
<dbReference type="Gene3D" id="2.20.230.10">
    <property type="entry name" value="Resuscitation-promoting factor rpfb"/>
    <property type="match status" value="1"/>
</dbReference>
<feature type="domain" description="G5" evidence="4">
    <location>
        <begin position="296"/>
        <end position="380"/>
    </location>
</feature>
<dbReference type="EMBL" id="SIJB01000023">
    <property type="protein sequence ID" value="NBI29209.1"/>
    <property type="molecule type" value="Genomic_DNA"/>
</dbReference>
<dbReference type="InterPro" id="IPR016047">
    <property type="entry name" value="M23ase_b-sheet_dom"/>
</dbReference>
<dbReference type="PANTHER" id="PTHR21666:SF270">
    <property type="entry name" value="MUREIN HYDROLASE ACTIVATOR ENVC"/>
    <property type="match status" value="1"/>
</dbReference>
<evidence type="ECO:0000259" key="5">
    <source>
        <dbReference type="PROSITE" id="PS51782"/>
    </source>
</evidence>
<dbReference type="Gene3D" id="3.10.350.10">
    <property type="entry name" value="LysM domain"/>
    <property type="match status" value="1"/>
</dbReference>
<feature type="domain" description="LysM" evidence="5">
    <location>
        <begin position="246"/>
        <end position="290"/>
    </location>
</feature>
<dbReference type="Proteomes" id="UP000448943">
    <property type="component" value="Unassembled WGS sequence"/>
</dbReference>
<keyword evidence="3" id="KW-0472">Membrane</keyword>
<dbReference type="OrthoDB" id="9805799at2"/>
<dbReference type="Pfam" id="PF01476">
    <property type="entry name" value="LysM"/>
    <property type="match status" value="1"/>
</dbReference>
<dbReference type="PROSITE" id="PS51782">
    <property type="entry name" value="LYSM"/>
    <property type="match status" value="1"/>
</dbReference>
<keyword evidence="1" id="KW-0732">Signal</keyword>
<dbReference type="InterPro" id="IPR036779">
    <property type="entry name" value="LysM_dom_sf"/>
</dbReference>
<organism evidence="6 7">
    <name type="scientific">Chengkuizengella marina</name>
    <dbReference type="NCBI Taxonomy" id="2507566"/>
    <lineage>
        <taxon>Bacteria</taxon>
        <taxon>Bacillati</taxon>
        <taxon>Bacillota</taxon>
        <taxon>Bacilli</taxon>
        <taxon>Bacillales</taxon>
        <taxon>Paenibacillaceae</taxon>
        <taxon>Chengkuizengella</taxon>
    </lineage>
</organism>
<sequence>MKFKLGQKERKTRPRLSRKSNHKIQDVVSIAKNEVSNLHFWLIAIVIAALFISISIASIYFYIHKNTNQIYHVYFGEEKVGTVSDQQVIKDLVAEREEALNNQNPDFEVQLNVDQIRFESESGYKLVSDDEEVLAQVSRRLQSHVVGVELVVDGKFIAIVKDEETAQQILEQIKSKYTVEESIEKVENEVAVLSKKQTDEPKVQSTLKEVNFVEEVELNAVDTQPENIKNPEDVLTSLQTGDNVNKKYTVVEGDCITCIATKLDIPSWVIYENNNLSEDSILNIGDELDVTVIEPVLSVETVEEVVEVIDIGYDIEPIYDDTLKEGKTVIVTKGKNGKKEKIYKVFKTDGRELDQSKRETISETVLIEPVNEVVRKGTKIVPGAGTGNFRWPLVSPSITSYYGYRWGRLHAALDMVSGNRKILAADTGTVVSAGWNGSYGNAIVIDHNNGYRTLYGHLSSIHVSVGMNVERGEQIGVMGSTGNSTGPHLHFEIIKNGVQKNPLIYLN</sequence>
<evidence type="ECO:0000256" key="2">
    <source>
        <dbReference type="SAM" id="MobiDB-lite"/>
    </source>
</evidence>
<dbReference type="SMART" id="SM01208">
    <property type="entry name" value="G5"/>
    <property type="match status" value="1"/>
</dbReference>
<dbReference type="RefSeq" id="WP_160646014.1">
    <property type="nucleotide sequence ID" value="NZ_SIJB01000023.1"/>
</dbReference>
<accession>A0A6N9Q323</accession>
<dbReference type="AlphaFoldDB" id="A0A6N9Q323"/>
<keyword evidence="7" id="KW-1185">Reference proteome</keyword>